<feature type="domain" description="Hemerythrin-like" evidence="1">
    <location>
        <begin position="16"/>
        <end position="123"/>
    </location>
</feature>
<dbReference type="GO" id="GO:0005886">
    <property type="term" value="C:plasma membrane"/>
    <property type="evidence" value="ECO:0007669"/>
    <property type="project" value="TreeGrafter"/>
</dbReference>
<reference evidence="3" key="1">
    <citation type="submission" date="2019-03" db="EMBL/GenBank/DDBJ databases">
        <title>Aquabacterium pictum sp.nov., the first bacteriochlorophyll a-containing freshwater bacterium in the genus Aquabacterium of the class Betaproteobacteria.</title>
        <authorList>
            <person name="Hirose S."/>
            <person name="Tank M."/>
            <person name="Hara E."/>
            <person name="Tamaki H."/>
            <person name="Takaichi S."/>
            <person name="Haruta S."/>
            <person name="Hanada S."/>
        </authorList>
    </citation>
    <scope>NUCLEOTIDE SEQUENCE [LARGE SCALE GENOMIC DNA]</scope>
    <source>
        <strain evidence="3">W35</strain>
    </source>
</reference>
<dbReference type="Gene3D" id="1.20.120.520">
    <property type="entry name" value="nmb1532 protein domain like"/>
    <property type="match status" value="1"/>
</dbReference>
<keyword evidence="3" id="KW-1185">Reference proteome</keyword>
<organism evidence="2 3">
    <name type="scientific">Pseudaquabacterium pictum</name>
    <dbReference type="NCBI Taxonomy" id="2315236"/>
    <lineage>
        <taxon>Bacteria</taxon>
        <taxon>Pseudomonadati</taxon>
        <taxon>Pseudomonadota</taxon>
        <taxon>Betaproteobacteria</taxon>
        <taxon>Burkholderiales</taxon>
        <taxon>Sphaerotilaceae</taxon>
        <taxon>Pseudaquabacterium</taxon>
    </lineage>
</organism>
<evidence type="ECO:0000313" key="3">
    <source>
        <dbReference type="Proteomes" id="UP000301751"/>
    </source>
</evidence>
<dbReference type="AlphaFoldDB" id="A0A480AVT9"/>
<comment type="caution">
    <text evidence="2">The sequence shown here is derived from an EMBL/GenBank/DDBJ whole genome shotgun (WGS) entry which is preliminary data.</text>
</comment>
<dbReference type="Proteomes" id="UP000301751">
    <property type="component" value="Unassembled WGS sequence"/>
</dbReference>
<proteinExistence type="predicted"/>
<name>A0A480AVT9_9BURK</name>
<evidence type="ECO:0000313" key="2">
    <source>
        <dbReference type="EMBL" id="GCL65829.1"/>
    </source>
</evidence>
<dbReference type="Pfam" id="PF01814">
    <property type="entry name" value="Hemerythrin"/>
    <property type="match status" value="1"/>
</dbReference>
<dbReference type="InterPro" id="IPR012312">
    <property type="entry name" value="Hemerythrin-like"/>
</dbReference>
<dbReference type="PANTHER" id="PTHR39966">
    <property type="entry name" value="BLL2471 PROTEIN-RELATED"/>
    <property type="match status" value="1"/>
</dbReference>
<gene>
    <name evidence="2" type="ORF">AQPW35_49100</name>
</gene>
<dbReference type="CDD" id="cd12108">
    <property type="entry name" value="Hr-like"/>
    <property type="match status" value="1"/>
</dbReference>
<evidence type="ECO:0000259" key="1">
    <source>
        <dbReference type="Pfam" id="PF01814"/>
    </source>
</evidence>
<accession>A0A480AVT9</accession>
<protein>
    <submittedName>
        <fullName evidence="2">Cation-binding protein</fullName>
    </submittedName>
</protein>
<dbReference type="EMBL" id="BJCL01000020">
    <property type="protein sequence ID" value="GCL65829.1"/>
    <property type="molecule type" value="Genomic_DNA"/>
</dbReference>
<dbReference type="PANTHER" id="PTHR39966:SF1">
    <property type="entry name" value="HEMERYTHRIN-LIKE DOMAIN-CONTAINING PROTEIN"/>
    <property type="match status" value="1"/>
</dbReference>
<sequence length="173" mass="19354">MLRSMHLLVAQAQRSGQAPDFAVLRAMLFYVDEFPERLHHPKETQLLFPALRARCPELWGTLDRLEADHARGEAAVRELAHALLAYEVLGPPRRQDFVDALDRYIDGYLCHMAAEEQEVLPAAQRHLSAADWATLDTAFAANRDPLTGHAADPVFQPLFQKIVREAPAPIGLA</sequence>